<proteinExistence type="predicted"/>
<name>A0ABT7AUF3_9CYAN</name>
<sequence>MTRFIHDQFAKQYLRELLKPFGEVETSLDVVSEVRQIDVFFVPFSPHPGGIEQLGLLGELIPSATVFEPFRNPVKPEEIRSCLGKSWDLEAELRRKANREDTEVCDRDIAQLWILSPTASENLLRSFAAFPQREHHPPGIYPFASGFKAGIIVIHQLSKIPETLWLRLLGKGKVQKEAISELKDLPEVHPFRGKTLELLYGLLMILEKRQDLDESDRELMMELSTIYLQQLETANQQGIQQGLQQGVQQGLQQGVQQGQRLMIESMLQVKFGEIDDQLAQMIDPLIELSPLERTQAILNLSRQELLDRFNQT</sequence>
<reference evidence="1 2" key="1">
    <citation type="submission" date="2023-01" db="EMBL/GenBank/DDBJ databases">
        <title>Novel diversity within Roseofilum (Cyanobacteria; Desertifilaceae) from marine benthic mats with descriptions of four novel species.</title>
        <authorList>
            <person name="Wang Y."/>
            <person name="Berthold D.E."/>
            <person name="Hu J."/>
            <person name="Lefler F.W."/>
            <person name="Laughinghouse H.D. IV."/>
        </authorList>
    </citation>
    <scope>NUCLEOTIDE SEQUENCE [LARGE SCALE GENOMIC DNA]</scope>
    <source>
        <strain evidence="1 2">BLCC-M154</strain>
    </source>
</reference>
<gene>
    <name evidence="1" type="ORF">PMG71_09715</name>
</gene>
<evidence type="ECO:0000313" key="2">
    <source>
        <dbReference type="Proteomes" id="UP001235303"/>
    </source>
</evidence>
<keyword evidence="2" id="KW-1185">Reference proteome</keyword>
<protein>
    <recommendedName>
        <fullName evidence="3">Flagellar assembly protein H</fullName>
    </recommendedName>
</protein>
<dbReference type="EMBL" id="JAQOSP010000066">
    <property type="protein sequence ID" value="MDJ1169703.1"/>
    <property type="molecule type" value="Genomic_DNA"/>
</dbReference>
<accession>A0ABT7AUF3</accession>
<dbReference type="RefSeq" id="WP_283753459.1">
    <property type="nucleotide sequence ID" value="NZ_JAQOSP010000066.1"/>
</dbReference>
<evidence type="ECO:0000313" key="1">
    <source>
        <dbReference type="EMBL" id="MDJ1169703.1"/>
    </source>
</evidence>
<organism evidence="1 2">
    <name type="scientific">Roseofilum acuticapitatum BLCC-M154</name>
    <dbReference type="NCBI Taxonomy" id="3022444"/>
    <lineage>
        <taxon>Bacteria</taxon>
        <taxon>Bacillati</taxon>
        <taxon>Cyanobacteriota</taxon>
        <taxon>Cyanophyceae</taxon>
        <taxon>Desertifilales</taxon>
        <taxon>Desertifilaceae</taxon>
        <taxon>Roseofilum</taxon>
        <taxon>Roseofilum acuticapitatum</taxon>
    </lineage>
</organism>
<comment type="caution">
    <text evidence="1">The sequence shown here is derived from an EMBL/GenBank/DDBJ whole genome shotgun (WGS) entry which is preliminary data.</text>
</comment>
<dbReference type="Proteomes" id="UP001235303">
    <property type="component" value="Unassembled WGS sequence"/>
</dbReference>
<evidence type="ECO:0008006" key="3">
    <source>
        <dbReference type="Google" id="ProtNLM"/>
    </source>
</evidence>